<name>A0A6C1B2Z8_9RHOO</name>
<dbReference type="InterPro" id="IPR029032">
    <property type="entry name" value="AhpD-like"/>
</dbReference>
<dbReference type="Proteomes" id="UP000501991">
    <property type="component" value="Chromosome"/>
</dbReference>
<reference evidence="2 3" key="1">
    <citation type="submission" date="2020-02" db="EMBL/GenBank/DDBJ databases">
        <title>Nitrogenibacter mangrovi gen. nov., sp. nov. isolated from mangrove sediment, a denitrifying betaproteobacterium.</title>
        <authorList>
            <person name="Liao H."/>
            <person name="Tian Y."/>
        </authorList>
    </citation>
    <scope>NUCLEOTIDE SEQUENCE [LARGE SCALE GENOMIC DNA]</scope>
    <source>
        <strain evidence="2 3">M9-3-2</strain>
    </source>
</reference>
<gene>
    <name evidence="2" type="ORF">G3580_06680</name>
</gene>
<proteinExistence type="predicted"/>
<dbReference type="Gene3D" id="1.20.1290.10">
    <property type="entry name" value="AhpD-like"/>
    <property type="match status" value="1"/>
</dbReference>
<feature type="domain" description="Carboxymuconolactone decarboxylase-like" evidence="1">
    <location>
        <begin position="161"/>
        <end position="230"/>
    </location>
</feature>
<sequence length="252" mass="28562">MPLTQRQQQVKDEFIRIRKTWAPQWESILRLDCEFLHAYLHLSAVPLQRNHLEDKVKEFIYIAINASSTHLFAPGIQMHLQAALDMGATREELMDVLELTSTVGIHASNVAFPILREVLNEHGAAIERRADDGRYAALRQRFVDDQGNWDSTWEALLDTDPDLFERYLEFSAVPWRSNHLSPKVKELILCAVDTAATHLYTPGIRTHMRNAIRHGATAGEIIEVIEIVSVIGIHGALIGTPMLEERAGAREE</sequence>
<organism evidence="2 3">
    <name type="scientific">Nitrogeniibacter mangrovi</name>
    <dbReference type="NCBI Taxonomy" id="2016596"/>
    <lineage>
        <taxon>Bacteria</taxon>
        <taxon>Pseudomonadati</taxon>
        <taxon>Pseudomonadota</taxon>
        <taxon>Betaproteobacteria</taxon>
        <taxon>Rhodocyclales</taxon>
        <taxon>Zoogloeaceae</taxon>
        <taxon>Nitrogeniibacter</taxon>
    </lineage>
</organism>
<dbReference type="SUPFAM" id="SSF69118">
    <property type="entry name" value="AhpD-like"/>
    <property type="match status" value="1"/>
</dbReference>
<protein>
    <submittedName>
        <fullName evidence="2">Carboxymuconolactone decarboxylase family protein</fullName>
    </submittedName>
</protein>
<dbReference type="PANTHER" id="PTHR33930:SF2">
    <property type="entry name" value="BLR3452 PROTEIN"/>
    <property type="match status" value="1"/>
</dbReference>
<dbReference type="GO" id="GO:0051920">
    <property type="term" value="F:peroxiredoxin activity"/>
    <property type="evidence" value="ECO:0007669"/>
    <property type="project" value="InterPro"/>
</dbReference>
<keyword evidence="3" id="KW-1185">Reference proteome</keyword>
<accession>A0A6C1B2Z8</accession>
<evidence type="ECO:0000259" key="1">
    <source>
        <dbReference type="Pfam" id="PF02627"/>
    </source>
</evidence>
<dbReference type="RefSeq" id="WP_173764523.1">
    <property type="nucleotide sequence ID" value="NZ_CP048836.1"/>
</dbReference>
<feature type="domain" description="Carboxymuconolactone decarboxylase-like" evidence="1">
    <location>
        <begin position="34"/>
        <end position="113"/>
    </location>
</feature>
<evidence type="ECO:0000313" key="2">
    <source>
        <dbReference type="EMBL" id="QID17359.1"/>
    </source>
</evidence>
<dbReference type="Pfam" id="PF02627">
    <property type="entry name" value="CMD"/>
    <property type="match status" value="2"/>
</dbReference>
<dbReference type="AlphaFoldDB" id="A0A6C1B2Z8"/>
<evidence type="ECO:0000313" key="3">
    <source>
        <dbReference type="Proteomes" id="UP000501991"/>
    </source>
</evidence>
<dbReference type="KEGG" id="azq:G3580_06680"/>
<dbReference type="EMBL" id="CP048836">
    <property type="protein sequence ID" value="QID17359.1"/>
    <property type="molecule type" value="Genomic_DNA"/>
</dbReference>
<dbReference type="PANTHER" id="PTHR33930">
    <property type="entry name" value="ALKYL HYDROPEROXIDE REDUCTASE AHPD"/>
    <property type="match status" value="1"/>
</dbReference>
<dbReference type="InterPro" id="IPR003779">
    <property type="entry name" value="CMD-like"/>
</dbReference>